<gene>
    <name evidence="1" type="ORF">H3V53_21775</name>
</gene>
<evidence type="ECO:0000313" key="1">
    <source>
        <dbReference type="EMBL" id="MEI5999735.1"/>
    </source>
</evidence>
<protein>
    <submittedName>
        <fullName evidence="1">Uncharacterized protein</fullName>
    </submittedName>
</protein>
<dbReference type="Proteomes" id="UP001386437">
    <property type="component" value="Unassembled WGS sequence"/>
</dbReference>
<comment type="caution">
    <text evidence="1">The sequence shown here is derived from an EMBL/GenBank/DDBJ whole genome shotgun (WGS) entry which is preliminary data.</text>
</comment>
<proteinExistence type="predicted"/>
<dbReference type="EMBL" id="JACFYJ010000038">
    <property type="protein sequence ID" value="MEI5999735.1"/>
    <property type="molecule type" value="Genomic_DNA"/>
</dbReference>
<sequence>MTLSLAWDLRAKAELLTYLIVAHLLERRQHGKWLAVTEVVERERRWFELHEDVVPWLERISISSWSRSLAIRLESGMPPLSQRSYEKLLKRSARTLDFRVALIRFVYLHSFNHLSENGWFFYGRLRAHVDDDRR</sequence>
<name>A0ABU8IWE7_9BURK</name>
<keyword evidence="2" id="KW-1185">Reference proteome</keyword>
<organism evidence="1 2">
    <name type="scientific">Paraburkholderia bengalensis</name>
    <dbReference type="NCBI Taxonomy" id="2747562"/>
    <lineage>
        <taxon>Bacteria</taxon>
        <taxon>Pseudomonadati</taxon>
        <taxon>Pseudomonadota</taxon>
        <taxon>Betaproteobacteria</taxon>
        <taxon>Burkholderiales</taxon>
        <taxon>Burkholderiaceae</taxon>
        <taxon>Paraburkholderia</taxon>
    </lineage>
</organism>
<reference evidence="1 2" key="1">
    <citation type="journal article" date="2022" name="Arch. Microbiol.">
        <title>Paraburkholderia bengalensis sp. nov. isolated from roots of Oryza sativa, IR64.</title>
        <authorList>
            <person name="Nag P."/>
            <person name="Mondal N."/>
            <person name="Sarkar J."/>
            <person name="Das S."/>
        </authorList>
    </citation>
    <scope>NUCLEOTIDE SEQUENCE [LARGE SCALE GENOMIC DNA]</scope>
    <source>
        <strain evidence="1 2">IR64_4_BI</strain>
    </source>
</reference>
<evidence type="ECO:0000313" key="2">
    <source>
        <dbReference type="Proteomes" id="UP001386437"/>
    </source>
</evidence>
<accession>A0ABU8IWE7</accession>
<dbReference type="RefSeq" id="WP_336599742.1">
    <property type="nucleotide sequence ID" value="NZ_JACFYJ010000038.1"/>
</dbReference>